<accession>A0ABQ5F4Y1</accession>
<reference evidence="2" key="2">
    <citation type="submission" date="2022-01" db="EMBL/GenBank/DDBJ databases">
        <authorList>
            <person name="Yamashiro T."/>
            <person name="Shiraishi A."/>
            <person name="Satake H."/>
            <person name="Nakayama K."/>
        </authorList>
    </citation>
    <scope>NUCLEOTIDE SEQUENCE</scope>
</reference>
<evidence type="ECO:0000256" key="1">
    <source>
        <dbReference type="SAM" id="Coils"/>
    </source>
</evidence>
<name>A0ABQ5F4Y1_9ASTR</name>
<dbReference type="Proteomes" id="UP001151760">
    <property type="component" value="Unassembled WGS sequence"/>
</dbReference>
<gene>
    <name evidence="2" type="ORF">Tco_0993197</name>
</gene>
<proteinExistence type="predicted"/>
<organism evidence="2 3">
    <name type="scientific">Tanacetum coccineum</name>
    <dbReference type="NCBI Taxonomy" id="301880"/>
    <lineage>
        <taxon>Eukaryota</taxon>
        <taxon>Viridiplantae</taxon>
        <taxon>Streptophyta</taxon>
        <taxon>Embryophyta</taxon>
        <taxon>Tracheophyta</taxon>
        <taxon>Spermatophyta</taxon>
        <taxon>Magnoliopsida</taxon>
        <taxon>eudicotyledons</taxon>
        <taxon>Gunneridae</taxon>
        <taxon>Pentapetalae</taxon>
        <taxon>asterids</taxon>
        <taxon>campanulids</taxon>
        <taxon>Asterales</taxon>
        <taxon>Asteraceae</taxon>
        <taxon>Asteroideae</taxon>
        <taxon>Anthemideae</taxon>
        <taxon>Anthemidinae</taxon>
        <taxon>Tanacetum</taxon>
    </lineage>
</organism>
<sequence>MVNESLTAELERYKERIAIFEQRLNVDLNQREKLIDSQMDDLICDINAKLAAFQQEIVTLKETLSNNVKEKESLSQMLTIFKTESKEKESKYIDKEIVLEKQNKELENIISLGYQNPFHLKKAQRIQPTIYDGSVIAKEHAVISVNDDEETLTLEEESRSKILDKQNDPISIEKKIKISPINYSKLNKIKEDFKTHFVTQKELSVEQAFWLKHSTLSKTPVTLHTPVRIEAPSELPKVSLVNESLKKLKYQLANFDKVVKKRLTFDAITAGSWGIEHTKECFLTKIIPLKDTFNAFDKTLLDEITEVQTVFNQMEAAIDQCSVDKNVFEIQIKQLRIDNE</sequence>
<protein>
    <submittedName>
        <fullName evidence="2">Uncharacterized protein</fullName>
    </submittedName>
</protein>
<evidence type="ECO:0000313" key="3">
    <source>
        <dbReference type="Proteomes" id="UP001151760"/>
    </source>
</evidence>
<evidence type="ECO:0000313" key="2">
    <source>
        <dbReference type="EMBL" id="GJT58143.1"/>
    </source>
</evidence>
<dbReference type="EMBL" id="BQNB010016991">
    <property type="protein sequence ID" value="GJT58143.1"/>
    <property type="molecule type" value="Genomic_DNA"/>
</dbReference>
<keyword evidence="3" id="KW-1185">Reference proteome</keyword>
<keyword evidence="1" id="KW-0175">Coiled coil</keyword>
<feature type="coiled-coil region" evidence="1">
    <location>
        <begin position="3"/>
        <end position="30"/>
    </location>
</feature>
<comment type="caution">
    <text evidence="2">The sequence shown here is derived from an EMBL/GenBank/DDBJ whole genome shotgun (WGS) entry which is preliminary data.</text>
</comment>
<reference evidence="2" key="1">
    <citation type="journal article" date="2022" name="Int. J. Mol. Sci.">
        <title>Draft Genome of Tanacetum Coccineum: Genomic Comparison of Closely Related Tanacetum-Family Plants.</title>
        <authorList>
            <person name="Yamashiro T."/>
            <person name="Shiraishi A."/>
            <person name="Nakayama K."/>
            <person name="Satake H."/>
        </authorList>
    </citation>
    <scope>NUCLEOTIDE SEQUENCE</scope>
</reference>